<dbReference type="SUPFAM" id="SSF51215">
    <property type="entry name" value="Regulatory protein AraC"/>
    <property type="match status" value="1"/>
</dbReference>
<keyword evidence="3" id="KW-0804">Transcription</keyword>
<dbReference type="SMART" id="SM00342">
    <property type="entry name" value="HTH_ARAC"/>
    <property type="match status" value="1"/>
</dbReference>
<reference evidence="5 6" key="1">
    <citation type="submission" date="2023-03" db="EMBL/GenBank/DDBJ databases">
        <title>Draft genome sequence of the bacteria which degrade cell wall of Tricholomamatutake.</title>
        <authorList>
            <person name="Konishi Y."/>
            <person name="Fukuta Y."/>
            <person name="Shirasaka N."/>
        </authorList>
    </citation>
    <scope>NUCLEOTIDE SEQUENCE [LARGE SCALE GENOMIC DNA]</scope>
    <source>
        <strain evidence="6">mu1</strain>
    </source>
</reference>
<dbReference type="EMBL" id="BSSQ01000001">
    <property type="protein sequence ID" value="GLX66181.1"/>
    <property type="molecule type" value="Genomic_DNA"/>
</dbReference>
<dbReference type="Pfam" id="PF02311">
    <property type="entry name" value="AraC_binding"/>
    <property type="match status" value="1"/>
</dbReference>
<dbReference type="Gene3D" id="2.60.120.10">
    <property type="entry name" value="Jelly Rolls"/>
    <property type="match status" value="1"/>
</dbReference>
<dbReference type="InterPro" id="IPR014710">
    <property type="entry name" value="RmlC-like_jellyroll"/>
</dbReference>
<evidence type="ECO:0000256" key="2">
    <source>
        <dbReference type="ARBA" id="ARBA00023125"/>
    </source>
</evidence>
<keyword evidence="6" id="KW-1185">Reference proteome</keyword>
<dbReference type="InterPro" id="IPR009057">
    <property type="entry name" value="Homeodomain-like_sf"/>
</dbReference>
<evidence type="ECO:0000259" key="4">
    <source>
        <dbReference type="PROSITE" id="PS01124"/>
    </source>
</evidence>
<organism evidence="5 6">
    <name type="scientific">Paenibacillus glycanilyticus</name>
    <dbReference type="NCBI Taxonomy" id="126569"/>
    <lineage>
        <taxon>Bacteria</taxon>
        <taxon>Bacillati</taxon>
        <taxon>Bacillota</taxon>
        <taxon>Bacilli</taxon>
        <taxon>Bacillales</taxon>
        <taxon>Paenibacillaceae</taxon>
        <taxon>Paenibacillus</taxon>
    </lineage>
</organism>
<dbReference type="SUPFAM" id="SSF46689">
    <property type="entry name" value="Homeodomain-like"/>
    <property type="match status" value="2"/>
</dbReference>
<dbReference type="PANTHER" id="PTHR43280">
    <property type="entry name" value="ARAC-FAMILY TRANSCRIPTIONAL REGULATOR"/>
    <property type="match status" value="1"/>
</dbReference>
<dbReference type="InterPro" id="IPR018060">
    <property type="entry name" value="HTH_AraC"/>
</dbReference>
<keyword evidence="2" id="KW-0238">DNA-binding</keyword>
<sequence length="295" mass="34553">MDTNERILQRQFTQFDFEVTMAAYSEKDVGWNAGQESSEFYRFMYVLEGNAVVTLDGQVHHIEPNRLYLIRPKTAVLYEATVHQKLKAYWCNFSVETGNFKFIKMLKQPVSFSIPIEETHQVIAMYQQMIEAKANECITTNLKLKAAILQLFCFYMDRSVIMLSRDPYFETLEGGEKWTDVIDYIENNLHHNIQIEDLAKVAYLHPNYLITSFKTVMGCSPIQYVTERRLERAKKLLRETNLPISEIAGKVGMLSHYLPRLLKRQTGVTPKDYRRIMKIYIPKMQEGMADKEVKY</sequence>
<evidence type="ECO:0000256" key="1">
    <source>
        <dbReference type="ARBA" id="ARBA00023015"/>
    </source>
</evidence>
<evidence type="ECO:0000313" key="6">
    <source>
        <dbReference type="Proteomes" id="UP001157114"/>
    </source>
</evidence>
<dbReference type="Pfam" id="PF12833">
    <property type="entry name" value="HTH_18"/>
    <property type="match status" value="1"/>
</dbReference>
<evidence type="ECO:0000256" key="3">
    <source>
        <dbReference type="ARBA" id="ARBA00023163"/>
    </source>
</evidence>
<comment type="caution">
    <text evidence="5">The sequence shown here is derived from an EMBL/GenBank/DDBJ whole genome shotgun (WGS) entry which is preliminary data.</text>
</comment>
<feature type="domain" description="HTH araC/xylS-type" evidence="4">
    <location>
        <begin position="179"/>
        <end position="276"/>
    </location>
</feature>
<dbReference type="PROSITE" id="PS01124">
    <property type="entry name" value="HTH_ARAC_FAMILY_2"/>
    <property type="match status" value="1"/>
</dbReference>
<dbReference type="InterPro" id="IPR037923">
    <property type="entry name" value="HTH-like"/>
</dbReference>
<protein>
    <submittedName>
        <fullName evidence="5">AraC family transcriptional regulator</fullName>
    </submittedName>
</protein>
<proteinExistence type="predicted"/>
<dbReference type="PANTHER" id="PTHR43280:SF2">
    <property type="entry name" value="HTH-TYPE TRANSCRIPTIONAL REGULATOR EXSA"/>
    <property type="match status" value="1"/>
</dbReference>
<gene>
    <name evidence="5" type="ORF">MU1_05250</name>
</gene>
<dbReference type="Proteomes" id="UP001157114">
    <property type="component" value="Unassembled WGS sequence"/>
</dbReference>
<accession>A0ABQ6G5E2</accession>
<dbReference type="Gene3D" id="1.10.10.60">
    <property type="entry name" value="Homeodomain-like"/>
    <property type="match status" value="2"/>
</dbReference>
<dbReference type="InterPro" id="IPR003313">
    <property type="entry name" value="AraC-bd"/>
</dbReference>
<evidence type="ECO:0000313" key="5">
    <source>
        <dbReference type="EMBL" id="GLX66181.1"/>
    </source>
</evidence>
<keyword evidence="1" id="KW-0805">Transcription regulation</keyword>
<name>A0ABQ6G5E2_9BACL</name>